<evidence type="ECO:0000313" key="8">
    <source>
        <dbReference type="Proteomes" id="UP000323300"/>
    </source>
</evidence>
<dbReference type="SMART" id="SM00862">
    <property type="entry name" value="Trans_reg_C"/>
    <property type="match status" value="1"/>
</dbReference>
<proteinExistence type="predicted"/>
<keyword evidence="5" id="KW-1133">Transmembrane helix</keyword>
<evidence type="ECO:0000259" key="6">
    <source>
        <dbReference type="PROSITE" id="PS51755"/>
    </source>
</evidence>
<evidence type="ECO:0000313" key="7">
    <source>
        <dbReference type="EMBL" id="SFK88790.1"/>
    </source>
</evidence>
<dbReference type="GO" id="GO:0006355">
    <property type="term" value="P:regulation of DNA-templated transcription"/>
    <property type="evidence" value="ECO:0007669"/>
    <property type="project" value="InterPro"/>
</dbReference>
<evidence type="ECO:0000256" key="3">
    <source>
        <dbReference type="SAM" id="Coils"/>
    </source>
</evidence>
<evidence type="ECO:0000256" key="2">
    <source>
        <dbReference type="PROSITE-ProRule" id="PRU01091"/>
    </source>
</evidence>
<dbReference type="CDD" id="cd00383">
    <property type="entry name" value="trans_reg_C"/>
    <property type="match status" value="1"/>
</dbReference>
<keyword evidence="8" id="KW-1185">Reference proteome</keyword>
<feature type="coiled-coil region" evidence="3">
    <location>
        <begin position="227"/>
        <end position="254"/>
    </location>
</feature>
<evidence type="ECO:0000256" key="5">
    <source>
        <dbReference type="SAM" id="Phobius"/>
    </source>
</evidence>
<dbReference type="InterPro" id="IPR001867">
    <property type="entry name" value="OmpR/PhoB-type_DNA-bd"/>
</dbReference>
<dbReference type="RefSeq" id="WP_149762350.1">
    <property type="nucleotide sequence ID" value="NZ_BSPE01000060.1"/>
</dbReference>
<dbReference type="EMBL" id="FOSL01000016">
    <property type="protein sequence ID" value="SFK88790.1"/>
    <property type="molecule type" value="Genomic_DNA"/>
</dbReference>
<dbReference type="PROSITE" id="PS51755">
    <property type="entry name" value="OMPR_PHOB"/>
    <property type="match status" value="1"/>
</dbReference>
<sequence length="443" mass="48439">MLLRLNGRVVDLRRGSVTDDGGRSITTLRPQAAETLKALAAKPGEIVTKDELMQTVWGNIAVSDDSLVQCVIEIRKALGDDKHRVVRTLPKRGYVLETKAIDDGRDTAGRSLTTHRRGSWIGLAAGLAVLVMGATAYFWPIPEPEVDRQAIAVLPVEKTNGDPAGKLDEMTARERVKVAALEEGLLAARREIDTLRSSVQTARSTREEALRRELAARREQGRAWQRADQLAGSLALAQREVERLKAEAVRRREAAETSLALAKRAFDAERQKVGLLERSLAVAHQSINALEASAKAAATVQATTTQRRQAAEYALMRAGETLTLERNKADALTRELDTARQEHDAAKDNVARVSTAIREALEQERARTAGLARELTAARNQIGASKARDTYSPSRRATASVPVGARPARQLGSQEIRKVEVRKPSRPVRVTTISLPDALLPVQ</sequence>
<accession>A0A1I4D7I9</accession>
<protein>
    <submittedName>
        <fullName evidence="7">DNA-binding winged helix-turn-helix (WHTH) domain-containing protein</fullName>
    </submittedName>
</protein>
<evidence type="ECO:0000256" key="4">
    <source>
        <dbReference type="SAM" id="MobiDB-lite"/>
    </source>
</evidence>
<name>A0A1I4D7I9_9HYPH</name>
<keyword evidence="3" id="KW-0175">Coiled coil</keyword>
<dbReference type="OrthoDB" id="9807521at2"/>
<dbReference type="Pfam" id="PF00486">
    <property type="entry name" value="Trans_reg_C"/>
    <property type="match status" value="1"/>
</dbReference>
<feature type="transmembrane region" description="Helical" evidence="5">
    <location>
        <begin position="120"/>
        <end position="139"/>
    </location>
</feature>
<dbReference type="GO" id="GO:0003677">
    <property type="term" value="F:DNA binding"/>
    <property type="evidence" value="ECO:0007669"/>
    <property type="project" value="UniProtKB-UniRule"/>
</dbReference>
<keyword evidence="5" id="KW-0472">Membrane</keyword>
<keyword evidence="5" id="KW-0812">Transmembrane</keyword>
<dbReference type="GO" id="GO:0000160">
    <property type="term" value="P:phosphorelay signal transduction system"/>
    <property type="evidence" value="ECO:0007669"/>
    <property type="project" value="InterPro"/>
</dbReference>
<feature type="DNA-binding region" description="OmpR/PhoB-type" evidence="2">
    <location>
        <begin position="1"/>
        <end position="98"/>
    </location>
</feature>
<dbReference type="AlphaFoldDB" id="A0A1I4D7I9"/>
<reference evidence="7 8" key="1">
    <citation type="submission" date="2016-10" db="EMBL/GenBank/DDBJ databases">
        <authorList>
            <person name="Varghese N."/>
            <person name="Submissions S."/>
        </authorList>
    </citation>
    <scope>NUCLEOTIDE SEQUENCE [LARGE SCALE GENOMIC DNA]</scope>
    <source>
        <strain evidence="7 8">DSM 21822</strain>
    </source>
</reference>
<organism evidence="7 8">
    <name type="scientific">Neomesorhizobium albiziae</name>
    <dbReference type="NCBI Taxonomy" id="335020"/>
    <lineage>
        <taxon>Bacteria</taxon>
        <taxon>Pseudomonadati</taxon>
        <taxon>Pseudomonadota</taxon>
        <taxon>Alphaproteobacteria</taxon>
        <taxon>Hyphomicrobiales</taxon>
        <taxon>Phyllobacteriaceae</taxon>
        <taxon>Neomesorhizobium</taxon>
    </lineage>
</organism>
<dbReference type="Gene3D" id="1.10.10.10">
    <property type="entry name" value="Winged helix-like DNA-binding domain superfamily/Winged helix DNA-binding domain"/>
    <property type="match status" value="1"/>
</dbReference>
<dbReference type="SUPFAM" id="SSF46894">
    <property type="entry name" value="C-terminal effector domain of the bipartite response regulators"/>
    <property type="match status" value="1"/>
</dbReference>
<gene>
    <name evidence="7" type="ORF">SAMN04488498_11614</name>
</gene>
<feature type="region of interest" description="Disordered" evidence="4">
    <location>
        <begin position="383"/>
        <end position="403"/>
    </location>
</feature>
<dbReference type="InterPro" id="IPR036388">
    <property type="entry name" value="WH-like_DNA-bd_sf"/>
</dbReference>
<evidence type="ECO:0000256" key="1">
    <source>
        <dbReference type="ARBA" id="ARBA00023125"/>
    </source>
</evidence>
<dbReference type="InterPro" id="IPR016032">
    <property type="entry name" value="Sig_transdc_resp-reg_C-effctor"/>
</dbReference>
<feature type="domain" description="OmpR/PhoB-type" evidence="6">
    <location>
        <begin position="1"/>
        <end position="98"/>
    </location>
</feature>
<dbReference type="Proteomes" id="UP000323300">
    <property type="component" value="Unassembled WGS sequence"/>
</dbReference>
<feature type="coiled-coil region" evidence="3">
    <location>
        <begin position="322"/>
        <end position="381"/>
    </location>
</feature>
<keyword evidence="1 2" id="KW-0238">DNA-binding</keyword>